<evidence type="ECO:0000259" key="1">
    <source>
        <dbReference type="Pfam" id="PF17116"/>
    </source>
</evidence>
<proteinExistence type="predicted"/>
<evidence type="ECO:0000313" key="3">
    <source>
        <dbReference type="Proteomes" id="UP001500841"/>
    </source>
</evidence>
<reference evidence="3" key="1">
    <citation type="journal article" date="2019" name="Int. J. Syst. Evol. Microbiol.">
        <title>The Global Catalogue of Microorganisms (GCM) 10K type strain sequencing project: providing services to taxonomists for standard genome sequencing and annotation.</title>
        <authorList>
            <consortium name="The Broad Institute Genomics Platform"/>
            <consortium name="The Broad Institute Genome Sequencing Center for Infectious Disease"/>
            <person name="Wu L."/>
            <person name="Ma J."/>
        </authorList>
    </citation>
    <scope>NUCLEOTIDE SEQUENCE [LARGE SCALE GENOMIC DNA]</scope>
    <source>
        <strain evidence="3">JCM 17085</strain>
    </source>
</reference>
<organism evidence="2 3">
    <name type="scientific">Mucilaginibacter panaciglaebae</name>
    <dbReference type="NCBI Taxonomy" id="502331"/>
    <lineage>
        <taxon>Bacteria</taxon>
        <taxon>Pseudomonadati</taxon>
        <taxon>Bacteroidota</taxon>
        <taxon>Sphingobacteriia</taxon>
        <taxon>Sphingobacteriales</taxon>
        <taxon>Sphingobacteriaceae</taxon>
        <taxon>Mucilaginibacter</taxon>
    </lineage>
</organism>
<dbReference type="Proteomes" id="UP001500841">
    <property type="component" value="Unassembled WGS sequence"/>
</dbReference>
<gene>
    <name evidence="2" type="ORF">GCM10022392_33570</name>
</gene>
<accession>A0ABP7X5J6</accession>
<dbReference type="Pfam" id="PF17116">
    <property type="entry name" value="T9SS_plug_1st"/>
    <property type="match status" value="1"/>
</dbReference>
<name>A0ABP7X5J6_9SPHI</name>
<feature type="domain" description="Type 9 secretion system plug protein N-terminal" evidence="1">
    <location>
        <begin position="22"/>
        <end position="145"/>
    </location>
</feature>
<sequence length="409" mass="47256">MFISLNALAQVTYTDSVYNAHIKTVQFYNTKKEMSFPVIALQGEQALLTFDDLRGGTRNYYYTLEHCSSNWQPSNISKAEYLQGFQDDRLLDYTYSTSTLQKYTHYELKVPNSNIKPKISGNYILKVYEDADQSKTVLTRRLYVIDAKVSVAANIVPSSNPSLRQENQKINFQVAYAGLNVQNPNTDIKVLLMQNARYETAIWNSVPSTIRGTQLVYNDINTNDFAGRNEFRHFDTRSLRLNSERIGHIYRDTAYTVTLLTDPAPNQEGYTLLYDNDGKFFILNQDGSGEPRRDADYAHMYFSMFANKTDKEGAAYIVGKFNDYKLDDNSKMDFDPIKGRFFTSLFLKQGVYDYEYVWVDKNTGKADDVPIEGSHFETENEYQLLVYYRPVSGRWDELVGYRLLSNIQK</sequence>
<keyword evidence="3" id="KW-1185">Reference proteome</keyword>
<comment type="caution">
    <text evidence="2">The sequence shown here is derived from an EMBL/GenBank/DDBJ whole genome shotgun (WGS) entry which is preliminary data.</text>
</comment>
<protein>
    <submittedName>
        <fullName evidence="2">DUF5103 domain-containing protein</fullName>
    </submittedName>
</protein>
<dbReference type="EMBL" id="BAABCV010000016">
    <property type="protein sequence ID" value="GAA4105157.1"/>
    <property type="molecule type" value="Genomic_DNA"/>
</dbReference>
<evidence type="ECO:0000313" key="2">
    <source>
        <dbReference type="EMBL" id="GAA4105157.1"/>
    </source>
</evidence>
<dbReference type="InterPro" id="IPR031345">
    <property type="entry name" value="T9SS_Plug_N"/>
</dbReference>